<dbReference type="Proteomes" id="UP001058974">
    <property type="component" value="Chromosome 7"/>
</dbReference>
<keyword evidence="5" id="KW-1185">Reference proteome</keyword>
<evidence type="ECO:0000313" key="5">
    <source>
        <dbReference type="Proteomes" id="UP001058974"/>
    </source>
</evidence>
<protein>
    <recommendedName>
        <fullName evidence="3">Retrovirus-related Pol polyprotein from transposon TNT 1-94-like beta-barrel domain-containing protein</fullName>
    </recommendedName>
</protein>
<sequence length="526" mass="59590">MLMAYTDTLGGDRDEVWFIDSGCSNHMCGDSSLFCDLEKGFNKVVRLGNYASMNVVGKGSVQLTVKEVNHLVRDVYYVPGLKNNLLSVGQLQERGLVVLMQSNMCQIYHHTKGLIFETTMAANRIFVLLSNTRSVKKERDEKCLQSGCHLRRRRIIELGEGFEDDRRFDLEWEDGNGEEVEDSDDGSEEENVASPVKDESSDGNEEDEVAPPMTPRVRRSPTYLNDSVSGDGLSDEGEEVQTHLALFASVVHSDPISFDAAVKYVMEVLRHFGMEHSNSVENPMVPGFKISKYEKGIEMDGSFFKQLIGSMMYLTATRPNIMYFVSLLSRYMSKPTKLHHSAAKRILRYLQGTKMFGILYSRGGSHELIGFTDSDSIGSVEDRRSTSCYVFMLSGTVVTWSSQKQLIVTQSTVEAEFIATTGSSCQTIWMQRVLKKIGYMGSESIIIFCDNNSTIKLARNTMMHDRSKHIDVQYHFLRELVNDGVVQLQFCGTRQEIAYIFTKLLKLELFQEKRRRLVVCELPHVN</sequence>
<evidence type="ECO:0000259" key="3">
    <source>
        <dbReference type="Pfam" id="PF22936"/>
    </source>
</evidence>
<organism evidence="4 5">
    <name type="scientific">Pisum sativum</name>
    <name type="common">Garden pea</name>
    <name type="synonym">Lathyrus oleraceus</name>
    <dbReference type="NCBI Taxonomy" id="3888"/>
    <lineage>
        <taxon>Eukaryota</taxon>
        <taxon>Viridiplantae</taxon>
        <taxon>Streptophyta</taxon>
        <taxon>Embryophyta</taxon>
        <taxon>Tracheophyta</taxon>
        <taxon>Spermatophyta</taxon>
        <taxon>Magnoliopsida</taxon>
        <taxon>eudicotyledons</taxon>
        <taxon>Gunneridae</taxon>
        <taxon>Pentapetalae</taxon>
        <taxon>rosids</taxon>
        <taxon>fabids</taxon>
        <taxon>Fabales</taxon>
        <taxon>Fabaceae</taxon>
        <taxon>Papilionoideae</taxon>
        <taxon>50 kb inversion clade</taxon>
        <taxon>NPAAA clade</taxon>
        <taxon>Hologalegina</taxon>
        <taxon>IRL clade</taxon>
        <taxon>Fabeae</taxon>
        <taxon>Lathyrus</taxon>
    </lineage>
</organism>
<keyword evidence="1" id="KW-0064">Aspartyl protease</keyword>
<accession>A0A9D4VVQ9</accession>
<dbReference type="EMBL" id="JAMSHJ010000007">
    <property type="protein sequence ID" value="KAI5389749.1"/>
    <property type="molecule type" value="Genomic_DNA"/>
</dbReference>
<dbReference type="PANTHER" id="PTHR11439:SF517">
    <property type="entry name" value="CYSTEINE-RICH RLK (RECEPTOR-LIKE PROTEIN KINASE) 8"/>
    <property type="match status" value="1"/>
</dbReference>
<name>A0A9D4VVQ9_PEA</name>
<feature type="domain" description="Retrovirus-related Pol polyprotein from transposon TNT 1-94-like beta-barrel" evidence="3">
    <location>
        <begin position="17"/>
        <end position="95"/>
    </location>
</feature>
<dbReference type="Pfam" id="PF22936">
    <property type="entry name" value="Pol_BBD"/>
    <property type="match status" value="1"/>
</dbReference>
<dbReference type="PANTHER" id="PTHR11439">
    <property type="entry name" value="GAG-POL-RELATED RETROTRANSPOSON"/>
    <property type="match status" value="1"/>
</dbReference>
<dbReference type="AlphaFoldDB" id="A0A9D4VVQ9"/>
<feature type="compositionally biased region" description="Acidic residues" evidence="2">
    <location>
        <begin position="171"/>
        <end position="191"/>
    </location>
</feature>
<dbReference type="CDD" id="cd09272">
    <property type="entry name" value="RNase_HI_RT_Ty1"/>
    <property type="match status" value="1"/>
</dbReference>
<comment type="caution">
    <text evidence="4">The sequence shown here is derived from an EMBL/GenBank/DDBJ whole genome shotgun (WGS) entry which is preliminary data.</text>
</comment>
<keyword evidence="1" id="KW-0645">Protease</keyword>
<evidence type="ECO:0000256" key="2">
    <source>
        <dbReference type="SAM" id="MobiDB-lite"/>
    </source>
</evidence>
<dbReference type="InterPro" id="IPR054722">
    <property type="entry name" value="PolX-like_BBD"/>
</dbReference>
<evidence type="ECO:0000256" key="1">
    <source>
        <dbReference type="ARBA" id="ARBA00022750"/>
    </source>
</evidence>
<dbReference type="InterPro" id="IPR043502">
    <property type="entry name" value="DNA/RNA_pol_sf"/>
</dbReference>
<dbReference type="SUPFAM" id="SSF56672">
    <property type="entry name" value="DNA/RNA polymerases"/>
    <property type="match status" value="1"/>
</dbReference>
<reference evidence="4 5" key="1">
    <citation type="journal article" date="2022" name="Nat. Genet.">
        <title>Improved pea reference genome and pan-genome highlight genomic features and evolutionary characteristics.</title>
        <authorList>
            <person name="Yang T."/>
            <person name="Liu R."/>
            <person name="Luo Y."/>
            <person name="Hu S."/>
            <person name="Wang D."/>
            <person name="Wang C."/>
            <person name="Pandey M.K."/>
            <person name="Ge S."/>
            <person name="Xu Q."/>
            <person name="Li N."/>
            <person name="Li G."/>
            <person name="Huang Y."/>
            <person name="Saxena R.K."/>
            <person name="Ji Y."/>
            <person name="Li M."/>
            <person name="Yan X."/>
            <person name="He Y."/>
            <person name="Liu Y."/>
            <person name="Wang X."/>
            <person name="Xiang C."/>
            <person name="Varshney R.K."/>
            <person name="Ding H."/>
            <person name="Gao S."/>
            <person name="Zong X."/>
        </authorList>
    </citation>
    <scope>NUCLEOTIDE SEQUENCE [LARGE SCALE GENOMIC DNA]</scope>
    <source>
        <strain evidence="4 5">cv. Zhongwan 6</strain>
    </source>
</reference>
<gene>
    <name evidence="4" type="ORF">KIW84_075156</name>
</gene>
<dbReference type="Gramene" id="Psat07G0515600-T1">
    <property type="protein sequence ID" value="KAI5389749.1"/>
    <property type="gene ID" value="KIW84_075156"/>
</dbReference>
<dbReference type="GO" id="GO:0004190">
    <property type="term" value="F:aspartic-type endopeptidase activity"/>
    <property type="evidence" value="ECO:0007669"/>
    <property type="project" value="UniProtKB-KW"/>
</dbReference>
<feature type="region of interest" description="Disordered" evidence="2">
    <location>
        <begin position="169"/>
        <end position="235"/>
    </location>
</feature>
<keyword evidence="1" id="KW-0378">Hydrolase</keyword>
<proteinExistence type="predicted"/>
<evidence type="ECO:0000313" key="4">
    <source>
        <dbReference type="EMBL" id="KAI5389749.1"/>
    </source>
</evidence>